<dbReference type="GO" id="GO:0035556">
    <property type="term" value="P:intracellular signal transduction"/>
    <property type="evidence" value="ECO:0007669"/>
    <property type="project" value="TreeGrafter"/>
</dbReference>
<dbReference type="InterPro" id="IPR011989">
    <property type="entry name" value="ARM-like"/>
</dbReference>
<dbReference type="Pfam" id="PF08569">
    <property type="entry name" value="Mo25"/>
    <property type="match status" value="1"/>
</dbReference>
<evidence type="ECO:0000313" key="2">
    <source>
        <dbReference type="EMBL" id="KAJ7750386.1"/>
    </source>
</evidence>
<dbReference type="PANTHER" id="PTHR10182">
    <property type="entry name" value="CALCIUM-BINDING PROTEIN 39-RELATED"/>
    <property type="match status" value="1"/>
</dbReference>
<reference evidence="2" key="1">
    <citation type="submission" date="2023-03" db="EMBL/GenBank/DDBJ databases">
        <title>Massive genome expansion in bonnet fungi (Mycena s.s.) driven by repeated elements and novel gene families across ecological guilds.</title>
        <authorList>
            <consortium name="Lawrence Berkeley National Laboratory"/>
            <person name="Harder C.B."/>
            <person name="Miyauchi S."/>
            <person name="Viragh M."/>
            <person name="Kuo A."/>
            <person name="Thoen E."/>
            <person name="Andreopoulos B."/>
            <person name="Lu D."/>
            <person name="Skrede I."/>
            <person name="Drula E."/>
            <person name="Henrissat B."/>
            <person name="Morin E."/>
            <person name="Kohler A."/>
            <person name="Barry K."/>
            <person name="LaButti K."/>
            <person name="Morin E."/>
            <person name="Salamov A."/>
            <person name="Lipzen A."/>
            <person name="Mereny Z."/>
            <person name="Hegedus B."/>
            <person name="Baldrian P."/>
            <person name="Stursova M."/>
            <person name="Weitz H."/>
            <person name="Taylor A."/>
            <person name="Grigoriev I.V."/>
            <person name="Nagy L.G."/>
            <person name="Martin F."/>
            <person name="Kauserud H."/>
        </authorList>
    </citation>
    <scope>NUCLEOTIDE SEQUENCE</scope>
    <source>
        <strain evidence="2">CBHHK188m</strain>
    </source>
</reference>
<keyword evidence="3" id="KW-1185">Reference proteome</keyword>
<proteinExistence type="inferred from homology"/>
<dbReference type="Gene3D" id="1.25.10.10">
    <property type="entry name" value="Leucine-rich Repeat Variant"/>
    <property type="match status" value="1"/>
</dbReference>
<name>A0AAD7IVX0_9AGAR</name>
<dbReference type="Proteomes" id="UP001215280">
    <property type="component" value="Unassembled WGS sequence"/>
</dbReference>
<gene>
    <name evidence="2" type="ORF">DFH07DRAFT_746176</name>
</gene>
<dbReference type="AlphaFoldDB" id="A0AAD7IVX0"/>
<comment type="caution">
    <text evidence="2">The sequence shown here is derived from an EMBL/GenBank/DDBJ whole genome shotgun (WGS) entry which is preliminary data.</text>
</comment>
<dbReference type="PANTHER" id="PTHR10182:SF3">
    <property type="entry name" value="PROTEIN MO25"/>
    <property type="match status" value="1"/>
</dbReference>
<evidence type="ECO:0000256" key="1">
    <source>
        <dbReference type="ARBA" id="ARBA00011012"/>
    </source>
</evidence>
<comment type="similarity">
    <text evidence="1">Belongs to the Mo25 family.</text>
</comment>
<dbReference type="EMBL" id="JARJLG010000082">
    <property type="protein sequence ID" value="KAJ7750386.1"/>
    <property type="molecule type" value="Genomic_DNA"/>
</dbReference>
<protein>
    <submittedName>
        <fullName evidence="2">Mo25-like protein</fullName>
    </submittedName>
</protein>
<dbReference type="GO" id="GO:0043539">
    <property type="term" value="F:protein serine/threonine kinase activator activity"/>
    <property type="evidence" value="ECO:0007669"/>
    <property type="project" value="TreeGrafter"/>
</dbReference>
<dbReference type="SUPFAM" id="SSF48371">
    <property type="entry name" value="ARM repeat"/>
    <property type="match status" value="1"/>
</dbReference>
<organism evidence="2 3">
    <name type="scientific">Mycena maculata</name>
    <dbReference type="NCBI Taxonomy" id="230809"/>
    <lineage>
        <taxon>Eukaryota</taxon>
        <taxon>Fungi</taxon>
        <taxon>Dikarya</taxon>
        <taxon>Basidiomycota</taxon>
        <taxon>Agaricomycotina</taxon>
        <taxon>Agaricomycetes</taxon>
        <taxon>Agaricomycetidae</taxon>
        <taxon>Agaricales</taxon>
        <taxon>Marasmiineae</taxon>
        <taxon>Mycenaceae</taxon>
        <taxon>Mycena</taxon>
    </lineage>
</organism>
<dbReference type="InterPro" id="IPR013878">
    <property type="entry name" value="Mo25"/>
</dbReference>
<evidence type="ECO:0000313" key="3">
    <source>
        <dbReference type="Proteomes" id="UP001215280"/>
    </source>
</evidence>
<dbReference type="InterPro" id="IPR016024">
    <property type="entry name" value="ARM-type_fold"/>
</dbReference>
<accession>A0AAD7IVX0</accession>
<sequence length="329" mass="37858">MNFFRTKNQTPSDLVRSLRNAILRLGDGSPGAEVSRKANEDISKNIQQIKAILHGDGEPLPELVAQLAQETYNTDLLHHLVVNIARFEFEARKDVVHIFHSLLRRQIGSQWPTVEYLMGKPEVLFAALAGYENEEVGLNTGMILKEMLRHKQLGKVLLHSEQFYKFVHYIETATFGVSCDAFSNLKSTLTSDKAMVAKYLGKNYDRFFSSFTTLILSTNYVTKRQSLKLLGEMLLDRPNFNVMTKYIADEANLKMIMNLLRDKSKNIQYEAFHVFKVFVANPKKPPHVESILRRNKDKLLLFLKNFQPDREDAQFSDEKQFLIVQIQGL</sequence>